<reference evidence="3 4" key="1">
    <citation type="journal article" date="2015" name="Genome Announc.">
        <title>Expanding the biotechnology potential of lactobacilli through comparative genomics of 213 strains and associated genera.</title>
        <authorList>
            <person name="Sun Z."/>
            <person name="Harris H.M."/>
            <person name="McCann A."/>
            <person name="Guo C."/>
            <person name="Argimon S."/>
            <person name="Zhang W."/>
            <person name="Yang X."/>
            <person name="Jeffery I.B."/>
            <person name="Cooney J.C."/>
            <person name="Kagawa T.F."/>
            <person name="Liu W."/>
            <person name="Song Y."/>
            <person name="Salvetti E."/>
            <person name="Wrobel A."/>
            <person name="Rasinkangas P."/>
            <person name="Parkhill J."/>
            <person name="Rea M.C."/>
            <person name="O'Sullivan O."/>
            <person name="Ritari J."/>
            <person name="Douillard F.P."/>
            <person name="Paul Ross R."/>
            <person name="Yang R."/>
            <person name="Briner A.E."/>
            <person name="Felis G.E."/>
            <person name="de Vos W.M."/>
            <person name="Barrangou R."/>
            <person name="Klaenhammer T.R."/>
            <person name="Caufield P.W."/>
            <person name="Cui Y."/>
            <person name="Zhang H."/>
            <person name="O'Toole P.W."/>
        </authorList>
    </citation>
    <scope>NUCLEOTIDE SEQUENCE [LARGE SCALE GENOMIC DNA]</scope>
    <source>
        <strain evidence="3 4">DSM 22697</strain>
    </source>
</reference>
<dbReference type="RefSeq" id="WP_054661544.1">
    <property type="nucleotide sequence ID" value="NZ_AYZJ01000028.1"/>
</dbReference>
<evidence type="ECO:0000313" key="3">
    <source>
        <dbReference type="EMBL" id="KRN23260.1"/>
    </source>
</evidence>
<proteinExistence type="predicted"/>
<organism evidence="3 4">
    <name type="scientific">Lacticaseibacillus camelliae DSM 22697 = JCM 13995</name>
    <dbReference type="NCBI Taxonomy" id="1423730"/>
    <lineage>
        <taxon>Bacteria</taxon>
        <taxon>Bacillati</taxon>
        <taxon>Bacillota</taxon>
        <taxon>Bacilli</taxon>
        <taxon>Lactobacillales</taxon>
        <taxon>Lactobacillaceae</taxon>
        <taxon>Lacticaseibacillus</taxon>
    </lineage>
</organism>
<dbReference type="Pfam" id="PF01230">
    <property type="entry name" value="HIT"/>
    <property type="match status" value="1"/>
</dbReference>
<dbReference type="STRING" id="1423730.FC75_GL001458"/>
<feature type="domain" description="HIT" evidence="2">
    <location>
        <begin position="10"/>
        <end position="111"/>
    </location>
</feature>
<dbReference type="AlphaFoldDB" id="A0A0R2FE79"/>
<dbReference type="PROSITE" id="PS51084">
    <property type="entry name" value="HIT_2"/>
    <property type="match status" value="1"/>
</dbReference>
<dbReference type="PATRIC" id="fig|1423730.4.peg.1530"/>
<dbReference type="InterPro" id="IPR011146">
    <property type="entry name" value="HIT-like"/>
</dbReference>
<dbReference type="EMBL" id="AYZJ01000028">
    <property type="protein sequence ID" value="KRN23260.1"/>
    <property type="molecule type" value="Genomic_DNA"/>
</dbReference>
<dbReference type="InterPro" id="IPR036265">
    <property type="entry name" value="HIT-like_sf"/>
</dbReference>
<sequence>MPKDCLICQRIAAIRQNENPYLVRELATGYVVLADSQYFEGYTLFLAKGHVTELHELAPKTKLVFLEEMSLVAEACSQAFHADKMNIELLGNGDAHVHWHLFPRHAGDTAKPGPVWWTPMEQLYGDDVAADPVWLGKLKAALNQALDAVLLTRVGELGAVHDLTLSDTARSGQAGQQPTD</sequence>
<dbReference type="GO" id="GO:0003824">
    <property type="term" value="F:catalytic activity"/>
    <property type="evidence" value="ECO:0007669"/>
    <property type="project" value="InterPro"/>
</dbReference>
<gene>
    <name evidence="3" type="ORF">FC75_GL001458</name>
</gene>
<dbReference type="Gene3D" id="3.30.428.10">
    <property type="entry name" value="HIT-like"/>
    <property type="match status" value="1"/>
</dbReference>
<dbReference type="SUPFAM" id="SSF54197">
    <property type="entry name" value="HIT-like"/>
    <property type="match status" value="1"/>
</dbReference>
<accession>A0A0R2FE79</accession>
<protein>
    <recommendedName>
        <fullName evidence="2">HIT domain-containing protein</fullName>
    </recommendedName>
</protein>
<keyword evidence="4" id="KW-1185">Reference proteome</keyword>
<feature type="short sequence motif" description="Histidine triad motif" evidence="1">
    <location>
        <begin position="96"/>
        <end position="100"/>
    </location>
</feature>
<name>A0A0R2FE79_9LACO</name>
<comment type="caution">
    <text evidence="3">The sequence shown here is derived from an EMBL/GenBank/DDBJ whole genome shotgun (WGS) entry which is preliminary data.</text>
</comment>
<evidence type="ECO:0000259" key="2">
    <source>
        <dbReference type="PROSITE" id="PS51084"/>
    </source>
</evidence>
<dbReference type="Proteomes" id="UP000050865">
    <property type="component" value="Unassembled WGS sequence"/>
</dbReference>
<dbReference type="OrthoDB" id="9784774at2"/>
<evidence type="ECO:0000313" key="4">
    <source>
        <dbReference type="Proteomes" id="UP000050865"/>
    </source>
</evidence>
<evidence type="ECO:0000256" key="1">
    <source>
        <dbReference type="PROSITE-ProRule" id="PRU00464"/>
    </source>
</evidence>